<name>A0A5M3XHL5_9ACTN</name>
<keyword evidence="3" id="KW-1185">Reference proteome</keyword>
<sequence>MTTITLSIRETRLVVERLLQADGLAPGAVPAVRDFVILAQAAGLPALEVLESGLSERDRELHGALRTVRDPAAKGTVLVAYCAGQSSYVVAPGLLDLALATPAPVTVRARDVEAPELLAAMEPQAGAHGVRLTVTCGGGSATITTERGSAPRPDDERLRRLLPVTGSAPMARAVIEGMTVPSELWWRLFRSSARALSEESVTSLKHAGATPVSDTGDIEPDLTDDIDFAEPGRT</sequence>
<organism evidence="2 3">
    <name type="scientific">Acrocarpospora pleiomorpha</name>
    <dbReference type="NCBI Taxonomy" id="90975"/>
    <lineage>
        <taxon>Bacteria</taxon>
        <taxon>Bacillati</taxon>
        <taxon>Actinomycetota</taxon>
        <taxon>Actinomycetes</taxon>
        <taxon>Streptosporangiales</taxon>
        <taxon>Streptosporangiaceae</taxon>
        <taxon>Acrocarpospora</taxon>
    </lineage>
</organism>
<evidence type="ECO:0000313" key="3">
    <source>
        <dbReference type="Proteomes" id="UP000377595"/>
    </source>
</evidence>
<dbReference type="EMBL" id="BLAF01000018">
    <property type="protein sequence ID" value="GES20724.1"/>
    <property type="molecule type" value="Genomic_DNA"/>
</dbReference>
<feature type="compositionally biased region" description="Acidic residues" evidence="1">
    <location>
        <begin position="216"/>
        <end position="228"/>
    </location>
</feature>
<dbReference type="RefSeq" id="WP_155345751.1">
    <property type="nucleotide sequence ID" value="NZ_BAAAHM010000002.1"/>
</dbReference>
<evidence type="ECO:0000256" key="1">
    <source>
        <dbReference type="SAM" id="MobiDB-lite"/>
    </source>
</evidence>
<feature type="region of interest" description="Disordered" evidence="1">
    <location>
        <begin position="207"/>
        <end position="234"/>
    </location>
</feature>
<reference evidence="2 3" key="1">
    <citation type="submission" date="2019-10" db="EMBL/GenBank/DDBJ databases">
        <title>Whole genome shotgun sequence of Acrocarpospora pleiomorpha NBRC 16267.</title>
        <authorList>
            <person name="Ichikawa N."/>
            <person name="Kimura A."/>
            <person name="Kitahashi Y."/>
            <person name="Komaki H."/>
            <person name="Oguchi A."/>
        </authorList>
    </citation>
    <scope>NUCLEOTIDE SEQUENCE [LARGE SCALE GENOMIC DNA]</scope>
    <source>
        <strain evidence="2 3">NBRC 16267</strain>
    </source>
</reference>
<dbReference type="AlphaFoldDB" id="A0A5M3XHL5"/>
<comment type="caution">
    <text evidence="2">The sequence shown here is derived from an EMBL/GenBank/DDBJ whole genome shotgun (WGS) entry which is preliminary data.</text>
</comment>
<dbReference type="OrthoDB" id="7852436at2"/>
<dbReference type="Proteomes" id="UP000377595">
    <property type="component" value="Unassembled WGS sequence"/>
</dbReference>
<gene>
    <name evidence="2" type="ORF">Aple_036200</name>
</gene>
<accession>A0A5M3XHL5</accession>
<evidence type="ECO:0000313" key="2">
    <source>
        <dbReference type="EMBL" id="GES20724.1"/>
    </source>
</evidence>
<proteinExistence type="predicted"/>
<protein>
    <submittedName>
        <fullName evidence="2">Uncharacterized protein</fullName>
    </submittedName>
</protein>